<dbReference type="EMBL" id="JBHUFC010000003">
    <property type="protein sequence ID" value="MFD1788111.1"/>
    <property type="molecule type" value="Genomic_DNA"/>
</dbReference>
<dbReference type="Pfam" id="PF03928">
    <property type="entry name" value="HbpS-like"/>
    <property type="match status" value="1"/>
</dbReference>
<accession>A0ABW4NDJ8</accession>
<dbReference type="InterPro" id="IPR005624">
    <property type="entry name" value="PduO/GlcC-like"/>
</dbReference>
<sequence length="170" mass="17277">MHTTQTLDLNDARTIIDAGIAEAERIGNPMNIAVVDAGGCLLTFAQMDDAWRGSVDIAIGKAWTARAFDVETKALAKLAQPGADFYGIHASNDGKVMIFAGGVPIKEGETVIGAVGVSGGTGKQDQGVAEAAAPAQSTAVQSTATGSGAGRASRAARVASVLRLRSPIAR</sequence>
<dbReference type="PANTHER" id="PTHR34309">
    <property type="entry name" value="SLR1406 PROTEIN"/>
    <property type="match status" value="1"/>
</dbReference>
<name>A0ABW4NDJ8_9SPHN</name>
<gene>
    <name evidence="1" type="ORF">ACFSC3_11055</name>
</gene>
<organism evidence="1 2">
    <name type="scientific">Sphingomonas floccifaciens</name>
    <dbReference type="NCBI Taxonomy" id="1844115"/>
    <lineage>
        <taxon>Bacteria</taxon>
        <taxon>Pseudomonadati</taxon>
        <taxon>Pseudomonadota</taxon>
        <taxon>Alphaproteobacteria</taxon>
        <taxon>Sphingomonadales</taxon>
        <taxon>Sphingomonadaceae</taxon>
        <taxon>Sphingomonas</taxon>
    </lineage>
</organism>
<dbReference type="Gene3D" id="3.30.450.150">
    <property type="entry name" value="Haem-degrading domain"/>
    <property type="match status" value="1"/>
</dbReference>
<keyword evidence="2" id="KW-1185">Reference proteome</keyword>
<evidence type="ECO:0000313" key="1">
    <source>
        <dbReference type="EMBL" id="MFD1788111.1"/>
    </source>
</evidence>
<evidence type="ECO:0000313" key="2">
    <source>
        <dbReference type="Proteomes" id="UP001597283"/>
    </source>
</evidence>
<dbReference type="Proteomes" id="UP001597283">
    <property type="component" value="Unassembled WGS sequence"/>
</dbReference>
<dbReference type="InterPro" id="IPR038084">
    <property type="entry name" value="PduO/GlcC-like_sf"/>
</dbReference>
<dbReference type="SUPFAM" id="SSF143744">
    <property type="entry name" value="GlcG-like"/>
    <property type="match status" value="1"/>
</dbReference>
<dbReference type="PANTHER" id="PTHR34309:SF1">
    <property type="entry name" value="PROTEIN GLCG"/>
    <property type="match status" value="1"/>
</dbReference>
<dbReference type="InterPro" id="IPR052517">
    <property type="entry name" value="GlcG_carb_metab_protein"/>
</dbReference>
<reference evidence="2" key="1">
    <citation type="journal article" date="2019" name="Int. J. Syst. Evol. Microbiol.">
        <title>The Global Catalogue of Microorganisms (GCM) 10K type strain sequencing project: providing services to taxonomists for standard genome sequencing and annotation.</title>
        <authorList>
            <consortium name="The Broad Institute Genomics Platform"/>
            <consortium name="The Broad Institute Genome Sequencing Center for Infectious Disease"/>
            <person name="Wu L."/>
            <person name="Ma J."/>
        </authorList>
    </citation>
    <scope>NUCLEOTIDE SEQUENCE [LARGE SCALE GENOMIC DNA]</scope>
    <source>
        <strain evidence="2">Q85</strain>
    </source>
</reference>
<dbReference type="RefSeq" id="WP_380940468.1">
    <property type="nucleotide sequence ID" value="NZ_JBHUFC010000003.1"/>
</dbReference>
<comment type="caution">
    <text evidence="1">The sequence shown here is derived from an EMBL/GenBank/DDBJ whole genome shotgun (WGS) entry which is preliminary data.</text>
</comment>
<proteinExistence type="predicted"/>
<protein>
    <submittedName>
        <fullName evidence="1">Heme-binding protein</fullName>
    </submittedName>
</protein>